<dbReference type="AlphaFoldDB" id="A0A2K4ZG14"/>
<keyword evidence="1" id="KW-0472">Membrane</keyword>
<evidence type="ECO:0000313" key="2">
    <source>
        <dbReference type="EMBL" id="SOY29401.1"/>
    </source>
</evidence>
<gene>
    <name evidence="2" type="ORF">AMURIS_02116</name>
</gene>
<keyword evidence="1" id="KW-1133">Transmembrane helix</keyword>
<dbReference type="OrthoDB" id="9790495at2"/>
<evidence type="ECO:0000256" key="1">
    <source>
        <dbReference type="SAM" id="Phobius"/>
    </source>
</evidence>
<sequence>MSAKTKIVVLHMKELIYTGIFAVLGILFVVLLIMMFLPDKDKDGTPGQEPDIAETASLYIPGIYTTELVLGTQSIDVEVIVDKDSITSIRMVNLNDAVTTMYPLLQPTFDSICEQVYDQQSLEHITYTSDSKYTSLVLLQAIQNSLDKASVSSAQE</sequence>
<evidence type="ECO:0008006" key="4">
    <source>
        <dbReference type="Google" id="ProtNLM"/>
    </source>
</evidence>
<feature type="transmembrane region" description="Helical" evidence="1">
    <location>
        <begin position="15"/>
        <end position="37"/>
    </location>
</feature>
<reference evidence="2 3" key="1">
    <citation type="submission" date="2018-01" db="EMBL/GenBank/DDBJ databases">
        <authorList>
            <person name="Gaut B.S."/>
            <person name="Morton B.R."/>
            <person name="Clegg M.T."/>
            <person name="Duvall M.R."/>
        </authorList>
    </citation>
    <scope>NUCLEOTIDE SEQUENCE [LARGE SCALE GENOMIC DNA]</scope>
    <source>
        <strain evidence="2">GP69</strain>
    </source>
</reference>
<protein>
    <recommendedName>
        <fullName evidence="4">FMN-binding domain protein</fullName>
    </recommendedName>
</protein>
<dbReference type="Proteomes" id="UP000236311">
    <property type="component" value="Unassembled WGS sequence"/>
</dbReference>
<dbReference type="RefSeq" id="WP_103239492.1">
    <property type="nucleotide sequence ID" value="NZ_CANRXC010000008.1"/>
</dbReference>
<keyword evidence="1" id="KW-0812">Transmembrane</keyword>
<accession>A0A2K4ZG14</accession>
<proteinExistence type="predicted"/>
<evidence type="ECO:0000313" key="3">
    <source>
        <dbReference type="Proteomes" id="UP000236311"/>
    </source>
</evidence>
<dbReference type="EMBL" id="OFSM01000009">
    <property type="protein sequence ID" value="SOY29401.1"/>
    <property type="molecule type" value="Genomic_DNA"/>
</dbReference>
<keyword evidence="3" id="KW-1185">Reference proteome</keyword>
<name>A0A2K4ZG14_9FIRM</name>
<organism evidence="2 3">
    <name type="scientific">Acetatifactor muris</name>
    <dbReference type="NCBI Taxonomy" id="879566"/>
    <lineage>
        <taxon>Bacteria</taxon>
        <taxon>Bacillati</taxon>
        <taxon>Bacillota</taxon>
        <taxon>Clostridia</taxon>
        <taxon>Lachnospirales</taxon>
        <taxon>Lachnospiraceae</taxon>
        <taxon>Acetatifactor</taxon>
    </lineage>
</organism>